<reference evidence="1 2" key="1">
    <citation type="submission" date="2019-05" db="EMBL/GenBank/DDBJ databases">
        <title>Another draft genome of Portunus trituberculatus and its Hox gene families provides insights of decapod evolution.</title>
        <authorList>
            <person name="Jeong J.-H."/>
            <person name="Song I."/>
            <person name="Kim S."/>
            <person name="Choi T."/>
            <person name="Kim D."/>
            <person name="Ryu S."/>
            <person name="Kim W."/>
        </authorList>
    </citation>
    <scope>NUCLEOTIDE SEQUENCE [LARGE SCALE GENOMIC DNA]</scope>
    <source>
        <tissue evidence="1">Muscle</tissue>
    </source>
</reference>
<evidence type="ECO:0000313" key="1">
    <source>
        <dbReference type="EMBL" id="MPC32699.1"/>
    </source>
</evidence>
<organism evidence="1 2">
    <name type="scientific">Portunus trituberculatus</name>
    <name type="common">Swimming crab</name>
    <name type="synonym">Neptunus trituberculatus</name>
    <dbReference type="NCBI Taxonomy" id="210409"/>
    <lineage>
        <taxon>Eukaryota</taxon>
        <taxon>Metazoa</taxon>
        <taxon>Ecdysozoa</taxon>
        <taxon>Arthropoda</taxon>
        <taxon>Crustacea</taxon>
        <taxon>Multicrustacea</taxon>
        <taxon>Malacostraca</taxon>
        <taxon>Eumalacostraca</taxon>
        <taxon>Eucarida</taxon>
        <taxon>Decapoda</taxon>
        <taxon>Pleocyemata</taxon>
        <taxon>Brachyura</taxon>
        <taxon>Eubrachyura</taxon>
        <taxon>Portunoidea</taxon>
        <taxon>Portunidae</taxon>
        <taxon>Portuninae</taxon>
        <taxon>Portunus</taxon>
    </lineage>
</organism>
<gene>
    <name evidence="1" type="ORF">E2C01_026024</name>
</gene>
<sequence length="91" mass="9657">MPSAGPNTSQTHALCSFPIEYCPAANSPYGHSHSQSKAVTCNVNKSTTPNIFSGTLLAACPWSTPFTKKCRLPLSFRKTPTRSPTCAGAKV</sequence>
<protein>
    <submittedName>
        <fullName evidence="1">Uncharacterized protein</fullName>
    </submittedName>
</protein>
<proteinExistence type="predicted"/>
<dbReference type="EMBL" id="VSRR010002675">
    <property type="protein sequence ID" value="MPC32699.1"/>
    <property type="molecule type" value="Genomic_DNA"/>
</dbReference>
<comment type="caution">
    <text evidence="1">The sequence shown here is derived from an EMBL/GenBank/DDBJ whole genome shotgun (WGS) entry which is preliminary data.</text>
</comment>
<dbReference type="Proteomes" id="UP000324222">
    <property type="component" value="Unassembled WGS sequence"/>
</dbReference>
<evidence type="ECO:0000313" key="2">
    <source>
        <dbReference type="Proteomes" id="UP000324222"/>
    </source>
</evidence>
<keyword evidence="2" id="KW-1185">Reference proteome</keyword>
<name>A0A5B7EHJ9_PORTR</name>
<accession>A0A5B7EHJ9</accession>
<dbReference type="AlphaFoldDB" id="A0A5B7EHJ9"/>